<reference evidence="2" key="1">
    <citation type="submission" date="2016-01" db="EMBL/GenBank/DDBJ databases">
        <title>Complete genome of Planococcus rifietoensis type strain M8.</title>
        <authorList>
            <person name="See-Too W.S."/>
        </authorList>
    </citation>
    <scope>NUCLEOTIDE SEQUENCE [LARGE SCALE GENOMIC DNA]</scope>
    <source>
        <strain evidence="2">M8</strain>
    </source>
</reference>
<proteinExistence type="predicted"/>
<evidence type="ECO:0000256" key="1">
    <source>
        <dbReference type="SAM" id="Phobius"/>
    </source>
</evidence>
<keyword evidence="1" id="KW-0812">Transmembrane</keyword>
<dbReference type="KEGG" id="prt:AUC31_12830"/>
<dbReference type="Proteomes" id="UP000067683">
    <property type="component" value="Chromosome"/>
</dbReference>
<feature type="transmembrane region" description="Helical" evidence="1">
    <location>
        <begin position="7"/>
        <end position="32"/>
    </location>
</feature>
<accession>A0A0U2N6F3</accession>
<dbReference type="RefSeq" id="WP_058382728.1">
    <property type="nucleotide sequence ID" value="NZ_CP013659.2"/>
</dbReference>
<dbReference type="OrthoDB" id="2428501at2"/>
<dbReference type="EMBL" id="CP013659">
    <property type="protein sequence ID" value="ALS76025.1"/>
    <property type="molecule type" value="Genomic_DNA"/>
</dbReference>
<keyword evidence="1" id="KW-0472">Membrane</keyword>
<keyword evidence="3" id="KW-1185">Reference proteome</keyword>
<dbReference type="AlphaFoldDB" id="A0A0U2N6F3"/>
<evidence type="ECO:0000313" key="2">
    <source>
        <dbReference type="EMBL" id="ALS76025.1"/>
    </source>
</evidence>
<gene>
    <name evidence="2" type="ORF">AUC31_12830</name>
</gene>
<feature type="transmembrane region" description="Helical" evidence="1">
    <location>
        <begin position="44"/>
        <end position="64"/>
    </location>
</feature>
<protein>
    <submittedName>
        <fullName evidence="2">Uncharacterized protein</fullName>
    </submittedName>
</protein>
<sequence>MRTVRNIFRFLGMGIFFLSIALFLLTVLNNWLGFASATWLNGPFWRVYVFFAVSGILLYILITFRRKKDE</sequence>
<name>A0A0U2N6F3_9BACL</name>
<evidence type="ECO:0000313" key="3">
    <source>
        <dbReference type="Proteomes" id="UP000067683"/>
    </source>
</evidence>
<keyword evidence="1" id="KW-1133">Transmembrane helix</keyword>
<organism evidence="2 3">
    <name type="scientific">Planococcus rifietoensis</name>
    <dbReference type="NCBI Taxonomy" id="200991"/>
    <lineage>
        <taxon>Bacteria</taxon>
        <taxon>Bacillati</taxon>
        <taxon>Bacillota</taxon>
        <taxon>Bacilli</taxon>
        <taxon>Bacillales</taxon>
        <taxon>Caryophanaceae</taxon>
        <taxon>Planococcus</taxon>
    </lineage>
</organism>